<name>A0ACC1R327_9HYPO</name>
<accession>A0ACC1R327</accession>
<evidence type="ECO:0000313" key="1">
    <source>
        <dbReference type="EMBL" id="KAJ3497722.1"/>
    </source>
</evidence>
<keyword evidence="2" id="KW-1185">Reference proteome</keyword>
<dbReference type="Proteomes" id="UP001148737">
    <property type="component" value="Unassembled WGS sequence"/>
</dbReference>
<gene>
    <name evidence="1" type="ORF">NLG97_g1689</name>
</gene>
<reference evidence="1" key="1">
    <citation type="submission" date="2022-07" db="EMBL/GenBank/DDBJ databases">
        <title>Genome Sequence of Lecanicillium saksenae.</title>
        <authorList>
            <person name="Buettner E."/>
        </authorList>
    </citation>
    <scope>NUCLEOTIDE SEQUENCE</scope>
    <source>
        <strain evidence="1">VT-O1</strain>
    </source>
</reference>
<comment type="caution">
    <text evidence="1">The sequence shown here is derived from an EMBL/GenBank/DDBJ whole genome shotgun (WGS) entry which is preliminary data.</text>
</comment>
<protein>
    <submittedName>
        <fullName evidence="1">Uncharacterized protein</fullName>
    </submittedName>
</protein>
<proteinExistence type="predicted"/>
<dbReference type="EMBL" id="JANAKD010000094">
    <property type="protein sequence ID" value="KAJ3497722.1"/>
    <property type="molecule type" value="Genomic_DNA"/>
</dbReference>
<sequence>MPATVASTFRRPLFTALPSKDATGQDISSIPDLIRFNSTYNPDHIFCIQSLSNVNESSESFDGYLGVSISFKQLDNAVRRCAEWLRDLVDVGVYEGSSGPPGPPVALYLESDVGLFFHFMALQVLNIPQDKVVVISARLSPQSVQHLLEKTKSCMLLATKRTFPLLDGKINYTCTLQIVSHYKTFLQPHAGEPGTAVRCGPSDEAQEAQTIINNTRRDIILHSSGTTGFPKPIYLTKRYLLQYAACHEFPPSEEIDWLNLSTLPLYHGFGLLAPGLSLSIGLKCCFPPSSVIPAGKSTFDLLTRFGCRSLMTVPSIIDDLIEVDGALAQLAQLEFLAVGGGALSLKQGICLESHDVSLLNHYGVSEIGAIAHIFRPGPDYDWRYLRLRSDLSLELKPVPGSPHFRLIGYPVGWNETFEVQDALELNPNTPPGRLEVRIVGRTDDVIVLKTGEKVMPQHMESVLNVDPSIKTAVCIGQGRFEIAVLVEPATVTLHDDPRGDECFLDTVWNLVSAANETVDRHAQVSSRRAIIVKPRHKAIPRTDKGSVSRREVYELFADEIDAAYAALELELPSTGLSLPSMAMEDIFNTVRGVATRVFAHASTLDSNDDFFEHGMDSLQAVCLSRLLSAAITQESSTNPRKCKLNAEFIYRNPTVTRLSNAISARMQTGQEYEAEQQDLDSYMTELVETYSARQKRDSHILNSVRTKSRHVVLLTGVTGNLGAHTVGQLLKTPSVKKIICLYRQSKVPLSSEDGFHTHDKGMTSALDRLRSALGAGGITVHPTLWDKVELVGSAEFVQGSEDFDVIAAQCPSGSTKLGSRDSVFGRLAGEVTHIVHLAWPMDFQLTLESFQPHLLMVEALLRLARCAYTNHSESCVAQPVRMIFSSSIASVRNYRNTGTVAPTQELAVPEVVMDSPATAAPMGYAQAKWVCESILKAARHEFGDQVEPVVVRVGQLSGPEQYDGVWKLCEHIPTLVKASTAIGVFPRLHGKLSWLPVDRAARSLVEMTLYPHQLSPVLHLENPIRTLASDVFAIISHELKLTQSVSMSYEQWLKRANELNALGSLSPFFDKDFRDLALGEVVLDTTKARAVSPTLRGSSGIEKALIIRYVQRWKQQGLFGKIDTE</sequence>
<evidence type="ECO:0000313" key="2">
    <source>
        <dbReference type="Proteomes" id="UP001148737"/>
    </source>
</evidence>
<organism evidence="1 2">
    <name type="scientific">Lecanicillium saksenae</name>
    <dbReference type="NCBI Taxonomy" id="468837"/>
    <lineage>
        <taxon>Eukaryota</taxon>
        <taxon>Fungi</taxon>
        <taxon>Dikarya</taxon>
        <taxon>Ascomycota</taxon>
        <taxon>Pezizomycotina</taxon>
        <taxon>Sordariomycetes</taxon>
        <taxon>Hypocreomycetidae</taxon>
        <taxon>Hypocreales</taxon>
        <taxon>Cordycipitaceae</taxon>
        <taxon>Lecanicillium</taxon>
    </lineage>
</organism>